<dbReference type="GO" id="GO:0005525">
    <property type="term" value="F:GTP binding"/>
    <property type="evidence" value="ECO:0007669"/>
    <property type="project" value="InterPro"/>
</dbReference>
<name>A0A1I1X960_9RHOB</name>
<dbReference type="CDD" id="cd00882">
    <property type="entry name" value="Ras_like_GTPase"/>
    <property type="match status" value="1"/>
</dbReference>
<dbReference type="AlphaFoldDB" id="A0A1I1X960"/>
<keyword evidence="4" id="KW-1185">Reference proteome</keyword>
<keyword evidence="1" id="KW-1133">Transmembrane helix</keyword>
<keyword evidence="1" id="KW-0812">Transmembrane</keyword>
<dbReference type="SUPFAM" id="SSF52540">
    <property type="entry name" value="P-loop containing nucleoside triphosphate hydrolases"/>
    <property type="match status" value="1"/>
</dbReference>
<dbReference type="InterPro" id="IPR006073">
    <property type="entry name" value="GTP-bd"/>
</dbReference>
<evidence type="ECO:0000313" key="3">
    <source>
        <dbReference type="EMBL" id="SFE03955.1"/>
    </source>
</evidence>
<protein>
    <recommendedName>
        <fullName evidence="2">G domain-containing protein</fullName>
    </recommendedName>
</protein>
<dbReference type="RefSeq" id="WP_149755810.1">
    <property type="nucleotide sequence ID" value="NZ_FOMS01000005.1"/>
</dbReference>
<dbReference type="EMBL" id="FOMS01000005">
    <property type="protein sequence ID" value="SFE03955.1"/>
    <property type="molecule type" value="Genomic_DNA"/>
</dbReference>
<gene>
    <name evidence="3" type="ORF">SAMN04515678_105292</name>
</gene>
<evidence type="ECO:0000256" key="1">
    <source>
        <dbReference type="SAM" id="Phobius"/>
    </source>
</evidence>
<proteinExistence type="predicted"/>
<keyword evidence="1" id="KW-0472">Membrane</keyword>
<evidence type="ECO:0000313" key="4">
    <source>
        <dbReference type="Proteomes" id="UP000325289"/>
    </source>
</evidence>
<dbReference type="InterPro" id="IPR027417">
    <property type="entry name" value="P-loop_NTPase"/>
</dbReference>
<reference evidence="3 4" key="1">
    <citation type="submission" date="2016-10" db="EMBL/GenBank/DDBJ databases">
        <authorList>
            <person name="Varghese N."/>
            <person name="Submissions S."/>
        </authorList>
    </citation>
    <scope>NUCLEOTIDE SEQUENCE [LARGE SCALE GENOMIC DNA]</scope>
    <source>
        <strain evidence="4">YIM D21,KCTC 23444,ACCC 10710</strain>
    </source>
</reference>
<accession>A0A1I1X960</accession>
<dbReference type="Pfam" id="PF01926">
    <property type="entry name" value="MMR_HSR1"/>
    <property type="match status" value="1"/>
</dbReference>
<feature type="domain" description="G" evidence="2">
    <location>
        <begin position="287"/>
        <end position="377"/>
    </location>
</feature>
<evidence type="ECO:0000259" key="2">
    <source>
        <dbReference type="Pfam" id="PF01926"/>
    </source>
</evidence>
<dbReference type="OrthoDB" id="238366at2"/>
<dbReference type="Proteomes" id="UP000325289">
    <property type="component" value="Unassembled WGS sequence"/>
</dbReference>
<sequence>MIVDRLRGALLRWRIVLRAAAIGLPFLAGFLLGLVWLREHGALLQFSIGCALFALAIYVALNSPAWFAKRDEAPDPEDIEGGHVEANPDWSAPERAAFAAGRALIDARLSSRPMPAEEMQAFALEVIRTVARASGDRGKGEFDFTIPEALLLVERVSSRLRANLKSHISISDRISVGTLLWLWRNQDRARRIYGLGYGAYRVFRATAGLPLAIIRELNDVVTSGNSEMLTGELHVIGQRILYEEIAKAATELYSGRLRMSDAELLDSILADANLDRARLAEPDAPLRIAIAGQISAGKSSLANALLGREAAETDMPPTTDRETAHDGEILGMPCHVVDLPGLDGSTGVKEVTLREAERCDILLWALPVNRPGREVDRAAIDAIFARFSERPDRRVPPVLGVATFCDRLAGPDWPYPEHAIPQEVQTRIGEAVRAIAQEVGIEAPVPVSVGADDWNVPAVRQQLEARFFEAVSVQRNRARLARGEKSFGREAVDTVHGVTRSLRAVGKQAAARYRGSTRR</sequence>
<organism evidence="3 4">
    <name type="scientific">Roseivivax sediminis</name>
    <dbReference type="NCBI Taxonomy" id="936889"/>
    <lineage>
        <taxon>Bacteria</taxon>
        <taxon>Pseudomonadati</taxon>
        <taxon>Pseudomonadota</taxon>
        <taxon>Alphaproteobacteria</taxon>
        <taxon>Rhodobacterales</taxon>
        <taxon>Roseobacteraceae</taxon>
        <taxon>Roseivivax</taxon>
    </lineage>
</organism>
<feature type="transmembrane region" description="Helical" evidence="1">
    <location>
        <begin position="15"/>
        <end position="36"/>
    </location>
</feature>
<feature type="transmembrane region" description="Helical" evidence="1">
    <location>
        <begin position="42"/>
        <end position="61"/>
    </location>
</feature>
<dbReference type="Gene3D" id="3.40.50.300">
    <property type="entry name" value="P-loop containing nucleotide triphosphate hydrolases"/>
    <property type="match status" value="1"/>
</dbReference>